<feature type="chain" id="PRO_5029781404" evidence="7">
    <location>
        <begin position="23"/>
        <end position="926"/>
    </location>
</feature>
<protein>
    <submittedName>
        <fullName evidence="9">Peptidase</fullName>
    </submittedName>
</protein>
<evidence type="ECO:0000313" key="9">
    <source>
        <dbReference type="EMBL" id="MXV16259.1"/>
    </source>
</evidence>
<dbReference type="Pfam" id="PF00246">
    <property type="entry name" value="Peptidase_M14"/>
    <property type="match status" value="1"/>
</dbReference>
<dbReference type="EMBL" id="WVHS01000003">
    <property type="protein sequence ID" value="MXV16259.1"/>
    <property type="molecule type" value="Genomic_DNA"/>
</dbReference>
<dbReference type="Gene3D" id="3.40.630.10">
    <property type="entry name" value="Zn peptidases"/>
    <property type="match status" value="1"/>
</dbReference>
<keyword evidence="6" id="KW-0482">Metalloprotease</keyword>
<name>A0A7K1XZU8_9SPHI</name>
<comment type="cofactor">
    <cofactor evidence="1">
        <name>Zn(2+)</name>
        <dbReference type="ChEBI" id="CHEBI:29105"/>
    </cofactor>
</comment>
<gene>
    <name evidence="9" type="ORF">GS398_13175</name>
</gene>
<evidence type="ECO:0000313" key="10">
    <source>
        <dbReference type="Proteomes" id="UP000451233"/>
    </source>
</evidence>
<proteinExistence type="inferred from homology"/>
<dbReference type="RefSeq" id="WP_160907267.1">
    <property type="nucleotide sequence ID" value="NZ_WVHS01000003.1"/>
</dbReference>
<dbReference type="PANTHER" id="PTHR11705:SF143">
    <property type="entry name" value="SLL0236 PROTEIN"/>
    <property type="match status" value="1"/>
</dbReference>
<evidence type="ECO:0000256" key="3">
    <source>
        <dbReference type="ARBA" id="ARBA00022670"/>
    </source>
</evidence>
<accession>A0A7K1XZU8</accession>
<dbReference type="CDD" id="cd06240">
    <property type="entry name" value="M14-like"/>
    <property type="match status" value="1"/>
</dbReference>
<dbReference type="GO" id="GO:0006508">
    <property type="term" value="P:proteolysis"/>
    <property type="evidence" value="ECO:0007669"/>
    <property type="project" value="UniProtKB-KW"/>
</dbReference>
<keyword evidence="5" id="KW-0862">Zinc</keyword>
<comment type="similarity">
    <text evidence="2">Belongs to the peptidase M14 family.</text>
</comment>
<dbReference type="GO" id="GO:0008270">
    <property type="term" value="F:zinc ion binding"/>
    <property type="evidence" value="ECO:0007669"/>
    <property type="project" value="InterPro"/>
</dbReference>
<evidence type="ECO:0000256" key="7">
    <source>
        <dbReference type="SAM" id="SignalP"/>
    </source>
</evidence>
<evidence type="ECO:0000256" key="1">
    <source>
        <dbReference type="ARBA" id="ARBA00001947"/>
    </source>
</evidence>
<keyword evidence="7" id="KW-0732">Signal</keyword>
<comment type="caution">
    <text evidence="9">The sequence shown here is derived from an EMBL/GenBank/DDBJ whole genome shotgun (WGS) entry which is preliminary data.</text>
</comment>
<keyword evidence="3" id="KW-0645">Protease</keyword>
<dbReference type="GO" id="GO:0005615">
    <property type="term" value="C:extracellular space"/>
    <property type="evidence" value="ECO:0007669"/>
    <property type="project" value="TreeGrafter"/>
</dbReference>
<keyword evidence="10" id="KW-1185">Reference proteome</keyword>
<evidence type="ECO:0000256" key="6">
    <source>
        <dbReference type="ARBA" id="ARBA00023049"/>
    </source>
</evidence>
<evidence type="ECO:0000256" key="2">
    <source>
        <dbReference type="ARBA" id="ARBA00005988"/>
    </source>
</evidence>
<keyword evidence="4" id="KW-0378">Hydrolase</keyword>
<sequence>MINKYLSSLAFMLLFITTLASAQNIPSPKEHFGFSIGDDYNLANFTQTEAYFKKLSASDRTKMVDIGLTEEGRHQFMMIISSPENIKNLERYREISKKLARAEGLTDEQARALAAEGKTVVWIDGGLHANETVGAHQLIETAWQLVSRKDPETLRLLNGAIILMVHANPDGQELISNWYMKEKDPLKRSLSQVPRLYQKYIGHDNNRDFYMMNMKESKNINRQLYLEWLPQIVYNHHQAGPAGSVVAGPPYRDPFNFVFDPLLVTSLDAIGAAMNNRVNLEGKPGYTSRSGSTFSTWWNGGLRTTTYFHNMLGLLTEIIGSPTPSEVPLVPDRLEPNSATPNPVTPQVWHYRQSIDYSVSLNYAVIDYAVRYHDEVLFNMYKMAKNSIDRGSRDYWTLSPKRVEEIKVAAREGQPAPAAGAEGAGGPGGFGGRGGMNVKYFDAVLKNPALRDARAYVVPADQADFPTAVKFLNTLIATGVRVHQATAAFTVAGKKYPAGSYIVKTDQAFRPHVLDMFEPQDHPNDFQYPGGPPIRPYDAAGWTLAFQMGVQFDRILDALDGPFTATPYGELLAAPKETVAASAKAGYLLSPKVNNAFIAVNDLLKAGAEVYRVSAAQPGVDAGAFFIPASAVAKTSLLRSAADLGVRANAAAKKPAGAVRVTALRIGLWDTYGGSMPSGWIRWMFEQYHFPFTVIYPQEIDGGNLKDKYDVIVFASGGIPSLRGGRGFGGGGGGAFGGARVEIPAEFQKMTGSITAEKSVPELKKFMEAGGSVVAIGSSSNLAYHLKLPVKDALTETVNGQDRPLPGEKFYIPGSIMQVTLASTDPAEWGMDKVADVVFDSSPVFKLQPGAEAAGIKTLAWYATDKTLRSGWAWGQSYLKDGVAAFEAPIGAGKLYAFGPEITFRAQPHGTFKLLFNQLYGASKAK</sequence>
<feature type="signal peptide" evidence="7">
    <location>
        <begin position="1"/>
        <end position="22"/>
    </location>
</feature>
<dbReference type="GO" id="GO:0004181">
    <property type="term" value="F:metallocarboxypeptidase activity"/>
    <property type="evidence" value="ECO:0007669"/>
    <property type="project" value="InterPro"/>
</dbReference>
<dbReference type="AlphaFoldDB" id="A0A7K1XZU8"/>
<evidence type="ECO:0000256" key="4">
    <source>
        <dbReference type="ARBA" id="ARBA00022801"/>
    </source>
</evidence>
<organism evidence="9 10">
    <name type="scientific">Hufsiella ginkgonis</name>
    <dbReference type="NCBI Taxonomy" id="2695274"/>
    <lineage>
        <taxon>Bacteria</taxon>
        <taxon>Pseudomonadati</taxon>
        <taxon>Bacteroidota</taxon>
        <taxon>Sphingobacteriia</taxon>
        <taxon>Sphingobacteriales</taxon>
        <taxon>Sphingobacteriaceae</taxon>
        <taxon>Hufsiella</taxon>
    </lineage>
</organism>
<evidence type="ECO:0000259" key="8">
    <source>
        <dbReference type="Pfam" id="PF00246"/>
    </source>
</evidence>
<feature type="domain" description="Peptidase M14" evidence="8">
    <location>
        <begin position="50"/>
        <end position="224"/>
    </location>
</feature>
<evidence type="ECO:0000256" key="5">
    <source>
        <dbReference type="ARBA" id="ARBA00022833"/>
    </source>
</evidence>
<reference evidence="9 10" key="1">
    <citation type="submission" date="2019-11" db="EMBL/GenBank/DDBJ databases">
        <title>Pedobacter sp. HMF7056 Genome sequencing and assembly.</title>
        <authorList>
            <person name="Kang H."/>
            <person name="Kim H."/>
            <person name="Joh K."/>
        </authorList>
    </citation>
    <scope>NUCLEOTIDE SEQUENCE [LARGE SCALE GENOMIC DNA]</scope>
    <source>
        <strain evidence="9 10">HMF7056</strain>
    </source>
</reference>
<dbReference type="SUPFAM" id="SSF53187">
    <property type="entry name" value="Zn-dependent exopeptidases"/>
    <property type="match status" value="1"/>
</dbReference>
<dbReference type="InterPro" id="IPR000834">
    <property type="entry name" value="Peptidase_M14"/>
</dbReference>
<dbReference type="Proteomes" id="UP000451233">
    <property type="component" value="Unassembled WGS sequence"/>
</dbReference>
<dbReference type="PANTHER" id="PTHR11705">
    <property type="entry name" value="PROTEASE FAMILY M14 CARBOXYPEPTIDASE A,B"/>
    <property type="match status" value="1"/>
</dbReference>